<feature type="domain" description="Acyl-CoA oxidase/dehydrogenase middle" evidence="7">
    <location>
        <begin position="122"/>
        <end position="223"/>
    </location>
</feature>
<dbReference type="Proteomes" id="UP000656042">
    <property type="component" value="Unassembled WGS sequence"/>
</dbReference>
<keyword evidence="3 5" id="KW-0285">Flavoprotein</keyword>
<dbReference type="Pfam" id="PF00441">
    <property type="entry name" value="Acyl-CoA_dh_1"/>
    <property type="match status" value="1"/>
</dbReference>
<proteinExistence type="inferred from homology"/>
<dbReference type="GO" id="GO:0005886">
    <property type="term" value="C:plasma membrane"/>
    <property type="evidence" value="ECO:0007669"/>
    <property type="project" value="TreeGrafter"/>
</dbReference>
<protein>
    <submittedName>
        <fullName evidence="9">Acyl-CoA dehydrogenase</fullName>
    </submittedName>
</protein>
<comment type="caution">
    <text evidence="9">The sequence shown here is derived from an EMBL/GenBank/DDBJ whole genome shotgun (WGS) entry which is preliminary data.</text>
</comment>
<sequence>MPVIDRDDRMTTARTLPPGLAKSLAESARHSVLTGEPDPVALRLLRESGLLATAVPTGYGGAGGDASDVNDVVRLLAAENPSLAIIAFQHFAVSSRIAEWGTTAQHRELLPRLADGTWLAASAWSEPGAGAAKQRIGTTGRRAPGGDWILDGTKSFATGATVADLYLVLVQTAEPDPAPTGGYGASGQTFFLIEGGNPGLGADLGLDLAGMRGSATGRVVLRGCVVGDDRRLGPEGAATRIIAGVRETGATLGAVAAGIAEGALDLLLDHCRRRGSIESPVTRHRLVELGTEVEAVRAVVDRAGARTAADPGLATLHSKLYASEAAERVCAEVARILSSAGYLASATVNRLLADARAVALMGPTNDLCRDLASTGLLR</sequence>
<keyword evidence="4 5" id="KW-0274">FAD</keyword>
<feature type="domain" description="Acyl-CoA dehydrogenase/oxidase N-terminal" evidence="8">
    <location>
        <begin position="28"/>
        <end position="116"/>
    </location>
</feature>
<evidence type="ECO:0000256" key="4">
    <source>
        <dbReference type="ARBA" id="ARBA00022827"/>
    </source>
</evidence>
<dbReference type="SUPFAM" id="SSF56645">
    <property type="entry name" value="Acyl-CoA dehydrogenase NM domain-like"/>
    <property type="match status" value="1"/>
</dbReference>
<dbReference type="EMBL" id="BMMX01000001">
    <property type="protein sequence ID" value="GGK74020.1"/>
    <property type="molecule type" value="Genomic_DNA"/>
</dbReference>
<dbReference type="InterPro" id="IPR013786">
    <property type="entry name" value="AcylCoA_DH/ox_N"/>
</dbReference>
<dbReference type="PANTHER" id="PTHR43884">
    <property type="entry name" value="ACYL-COA DEHYDROGENASE"/>
    <property type="match status" value="1"/>
</dbReference>
<name>A0A8J3FLQ6_9ACTN</name>
<comment type="cofactor">
    <cofactor evidence="1 5">
        <name>FAD</name>
        <dbReference type="ChEBI" id="CHEBI:57692"/>
    </cofactor>
</comment>
<dbReference type="InterPro" id="IPR009075">
    <property type="entry name" value="AcylCo_DH/oxidase_C"/>
</dbReference>
<dbReference type="Gene3D" id="1.20.140.10">
    <property type="entry name" value="Butyryl-CoA Dehydrogenase, subunit A, domain 3"/>
    <property type="match status" value="1"/>
</dbReference>
<keyword evidence="10" id="KW-1185">Reference proteome</keyword>
<dbReference type="SUPFAM" id="SSF47203">
    <property type="entry name" value="Acyl-CoA dehydrogenase C-terminal domain-like"/>
    <property type="match status" value="1"/>
</dbReference>
<accession>A0A8J3FLQ6</accession>
<evidence type="ECO:0000256" key="5">
    <source>
        <dbReference type="RuleBase" id="RU362125"/>
    </source>
</evidence>
<dbReference type="RefSeq" id="WP_229715390.1">
    <property type="nucleotide sequence ID" value="NZ_BMMX01000001.1"/>
</dbReference>
<reference evidence="9" key="1">
    <citation type="journal article" date="2014" name="Int. J. Syst. Evol. Microbiol.">
        <title>Complete genome sequence of Corynebacterium casei LMG S-19264T (=DSM 44701T), isolated from a smear-ripened cheese.</title>
        <authorList>
            <consortium name="US DOE Joint Genome Institute (JGI-PGF)"/>
            <person name="Walter F."/>
            <person name="Albersmeier A."/>
            <person name="Kalinowski J."/>
            <person name="Ruckert C."/>
        </authorList>
    </citation>
    <scope>NUCLEOTIDE SEQUENCE</scope>
    <source>
        <strain evidence="9">CGMCC 4.7299</strain>
    </source>
</reference>
<dbReference type="PANTHER" id="PTHR43884:SF19">
    <property type="entry name" value="ACYL-COA DEHYDROGENASE FADE4-RELATED"/>
    <property type="match status" value="1"/>
</dbReference>
<keyword evidence="5" id="KW-0560">Oxidoreductase</keyword>
<organism evidence="9 10">
    <name type="scientific">Mangrovihabitans endophyticus</name>
    <dbReference type="NCBI Taxonomy" id="1751298"/>
    <lineage>
        <taxon>Bacteria</taxon>
        <taxon>Bacillati</taxon>
        <taxon>Actinomycetota</taxon>
        <taxon>Actinomycetes</taxon>
        <taxon>Micromonosporales</taxon>
        <taxon>Micromonosporaceae</taxon>
        <taxon>Mangrovihabitans</taxon>
    </lineage>
</organism>
<evidence type="ECO:0000259" key="6">
    <source>
        <dbReference type="Pfam" id="PF00441"/>
    </source>
</evidence>
<comment type="similarity">
    <text evidence="2 5">Belongs to the acyl-CoA dehydrogenase family.</text>
</comment>
<gene>
    <name evidence="9" type="ORF">GCM10012284_05000</name>
</gene>
<dbReference type="Pfam" id="PF02771">
    <property type="entry name" value="Acyl-CoA_dh_N"/>
    <property type="match status" value="1"/>
</dbReference>
<feature type="domain" description="Acyl-CoA dehydrogenase/oxidase C-terminal" evidence="6">
    <location>
        <begin position="250"/>
        <end position="372"/>
    </location>
</feature>
<dbReference type="GO" id="GO:0003995">
    <property type="term" value="F:acyl-CoA dehydrogenase activity"/>
    <property type="evidence" value="ECO:0007669"/>
    <property type="project" value="TreeGrafter"/>
</dbReference>
<dbReference type="Gene3D" id="2.40.110.10">
    <property type="entry name" value="Butyryl-CoA Dehydrogenase, subunit A, domain 2"/>
    <property type="match status" value="1"/>
</dbReference>
<evidence type="ECO:0000313" key="10">
    <source>
        <dbReference type="Proteomes" id="UP000656042"/>
    </source>
</evidence>
<dbReference type="InterPro" id="IPR009100">
    <property type="entry name" value="AcylCoA_DH/oxidase_NM_dom_sf"/>
</dbReference>
<dbReference type="AlphaFoldDB" id="A0A8J3FLQ6"/>
<dbReference type="GO" id="GO:0050660">
    <property type="term" value="F:flavin adenine dinucleotide binding"/>
    <property type="evidence" value="ECO:0007669"/>
    <property type="project" value="InterPro"/>
</dbReference>
<dbReference type="InterPro" id="IPR037069">
    <property type="entry name" value="AcylCoA_DH/ox_N_sf"/>
</dbReference>
<dbReference type="Gene3D" id="1.10.540.10">
    <property type="entry name" value="Acyl-CoA dehydrogenase/oxidase, N-terminal domain"/>
    <property type="match status" value="1"/>
</dbReference>
<evidence type="ECO:0000256" key="3">
    <source>
        <dbReference type="ARBA" id="ARBA00022630"/>
    </source>
</evidence>
<evidence type="ECO:0000259" key="7">
    <source>
        <dbReference type="Pfam" id="PF02770"/>
    </source>
</evidence>
<dbReference type="InterPro" id="IPR036250">
    <property type="entry name" value="AcylCo_DH-like_C"/>
</dbReference>
<evidence type="ECO:0000256" key="2">
    <source>
        <dbReference type="ARBA" id="ARBA00009347"/>
    </source>
</evidence>
<dbReference type="Pfam" id="PF02770">
    <property type="entry name" value="Acyl-CoA_dh_M"/>
    <property type="match status" value="1"/>
</dbReference>
<evidence type="ECO:0000256" key="1">
    <source>
        <dbReference type="ARBA" id="ARBA00001974"/>
    </source>
</evidence>
<dbReference type="CDD" id="cd00567">
    <property type="entry name" value="ACAD"/>
    <property type="match status" value="1"/>
</dbReference>
<dbReference type="InterPro" id="IPR006091">
    <property type="entry name" value="Acyl-CoA_Oxase/DH_mid-dom"/>
</dbReference>
<reference evidence="9" key="2">
    <citation type="submission" date="2020-09" db="EMBL/GenBank/DDBJ databases">
        <authorList>
            <person name="Sun Q."/>
            <person name="Zhou Y."/>
        </authorList>
    </citation>
    <scope>NUCLEOTIDE SEQUENCE</scope>
    <source>
        <strain evidence="9">CGMCC 4.7299</strain>
    </source>
</reference>
<evidence type="ECO:0000259" key="8">
    <source>
        <dbReference type="Pfam" id="PF02771"/>
    </source>
</evidence>
<evidence type="ECO:0000313" key="9">
    <source>
        <dbReference type="EMBL" id="GGK74020.1"/>
    </source>
</evidence>
<dbReference type="InterPro" id="IPR046373">
    <property type="entry name" value="Acyl-CoA_Oxase/DH_mid-dom_sf"/>
</dbReference>